<dbReference type="AlphaFoldDB" id="A0AAV7X802"/>
<dbReference type="Gene3D" id="3.90.1200.10">
    <property type="match status" value="1"/>
</dbReference>
<evidence type="ECO:0000313" key="2">
    <source>
        <dbReference type="EMBL" id="KAJ1520677.1"/>
    </source>
</evidence>
<dbReference type="InterPro" id="IPR015897">
    <property type="entry name" value="CHK_kinase-like"/>
</dbReference>
<dbReference type="PANTHER" id="PTHR11012:SF55">
    <property type="entry name" value="BHLH DOMAIN-CONTAINING PROTEIN"/>
    <property type="match status" value="1"/>
</dbReference>
<organism evidence="2 3">
    <name type="scientific">Megalurothrips usitatus</name>
    <name type="common">bean blossom thrips</name>
    <dbReference type="NCBI Taxonomy" id="439358"/>
    <lineage>
        <taxon>Eukaryota</taxon>
        <taxon>Metazoa</taxon>
        <taxon>Ecdysozoa</taxon>
        <taxon>Arthropoda</taxon>
        <taxon>Hexapoda</taxon>
        <taxon>Insecta</taxon>
        <taxon>Pterygota</taxon>
        <taxon>Neoptera</taxon>
        <taxon>Paraneoptera</taxon>
        <taxon>Thysanoptera</taxon>
        <taxon>Terebrantia</taxon>
        <taxon>Thripoidea</taxon>
        <taxon>Thripidae</taxon>
        <taxon>Megalurothrips</taxon>
    </lineage>
</organism>
<dbReference type="EMBL" id="JAPTSV010000014">
    <property type="protein sequence ID" value="KAJ1520677.1"/>
    <property type="molecule type" value="Genomic_DNA"/>
</dbReference>
<dbReference type="InterPro" id="IPR011009">
    <property type="entry name" value="Kinase-like_dom_sf"/>
</dbReference>
<dbReference type="Proteomes" id="UP001075354">
    <property type="component" value="Chromosome 14"/>
</dbReference>
<evidence type="ECO:0000259" key="1">
    <source>
        <dbReference type="SMART" id="SM00587"/>
    </source>
</evidence>
<name>A0AAV7X802_9NEOP</name>
<dbReference type="SUPFAM" id="SSF56112">
    <property type="entry name" value="Protein kinase-like (PK-like)"/>
    <property type="match status" value="1"/>
</dbReference>
<sequence>MFLEVSDVSALMTGAGTAVDSPTARCLGLAVRGETAAGENYGSTFLMADAHYQDGDKGVFTVPVVCKRLPPTEYLQKTFNVDVSFPKEVNFYRVVAPAMTELQRELRIPDAERITAFPKLYGARIGGGSDPAVVDGDAIMVLEDLAVAGYRCGDRNRGLDLEHCKLAVRELARFHALGLALRRLRPAVFGAPAFQDACAFFMHNRADEHAVASENFCNACVDLVLAEIPEIVDVVDAARLRRAAVRPRDPAAPVIREPFACVVHTDFWVNNMMFAYDEHGRPDRLKMVDFQLTEVGSPASDLVFFVYSSADAAALAHVDGLLREYHAELLRYARLHGLDVADMHWEAFERELAAAATLEFSHLLFMTSIIRAQNKIEKADTNSDEAFTKDLGVSESARERYLDIARHFASRGWIKP</sequence>
<gene>
    <name evidence="2" type="ORF">ONE63_003781</name>
</gene>
<feature type="domain" description="CHK kinase-like" evidence="1">
    <location>
        <begin position="140"/>
        <end position="335"/>
    </location>
</feature>
<keyword evidence="3" id="KW-1185">Reference proteome</keyword>
<evidence type="ECO:0000313" key="3">
    <source>
        <dbReference type="Proteomes" id="UP001075354"/>
    </source>
</evidence>
<dbReference type="PANTHER" id="PTHR11012">
    <property type="entry name" value="PROTEIN KINASE-LIKE DOMAIN-CONTAINING"/>
    <property type="match status" value="1"/>
</dbReference>
<protein>
    <recommendedName>
        <fullName evidence="1">CHK kinase-like domain-containing protein</fullName>
    </recommendedName>
</protein>
<proteinExistence type="predicted"/>
<reference evidence="2" key="1">
    <citation type="submission" date="2022-12" db="EMBL/GenBank/DDBJ databases">
        <title>Chromosome-level genome assembly of the bean flower thrips Megalurothrips usitatus.</title>
        <authorList>
            <person name="Ma L."/>
            <person name="Liu Q."/>
            <person name="Li H."/>
            <person name="Cai W."/>
        </authorList>
    </citation>
    <scope>NUCLEOTIDE SEQUENCE</scope>
    <source>
        <strain evidence="2">Cailab_2022a</strain>
    </source>
</reference>
<dbReference type="Pfam" id="PF02958">
    <property type="entry name" value="EcKL"/>
    <property type="match status" value="1"/>
</dbReference>
<accession>A0AAV7X802</accession>
<comment type="caution">
    <text evidence="2">The sequence shown here is derived from an EMBL/GenBank/DDBJ whole genome shotgun (WGS) entry which is preliminary data.</text>
</comment>
<dbReference type="SMART" id="SM00587">
    <property type="entry name" value="CHK"/>
    <property type="match status" value="1"/>
</dbReference>
<dbReference type="InterPro" id="IPR004119">
    <property type="entry name" value="EcKL"/>
</dbReference>